<feature type="non-terminal residue" evidence="1">
    <location>
        <position position="58"/>
    </location>
</feature>
<keyword evidence="2" id="KW-1185">Reference proteome</keyword>
<evidence type="ECO:0000313" key="1">
    <source>
        <dbReference type="EMBL" id="KLO10903.1"/>
    </source>
</evidence>
<dbReference type="AlphaFoldDB" id="A0A0H2RNA4"/>
<accession>A0A0H2RNA4</accession>
<organism evidence="1 2">
    <name type="scientific">Schizopora paradoxa</name>
    <dbReference type="NCBI Taxonomy" id="27342"/>
    <lineage>
        <taxon>Eukaryota</taxon>
        <taxon>Fungi</taxon>
        <taxon>Dikarya</taxon>
        <taxon>Basidiomycota</taxon>
        <taxon>Agaricomycotina</taxon>
        <taxon>Agaricomycetes</taxon>
        <taxon>Hymenochaetales</taxon>
        <taxon>Schizoporaceae</taxon>
        <taxon>Schizopora</taxon>
    </lineage>
</organism>
<sequence>MRSEAKILSILNLDVRACNEWLKQLFSSNLREQAFPFLSTCLLSATEATLEPIDGSRV</sequence>
<evidence type="ECO:0000313" key="2">
    <source>
        <dbReference type="Proteomes" id="UP000053477"/>
    </source>
</evidence>
<dbReference type="EMBL" id="KQ086014">
    <property type="protein sequence ID" value="KLO10903.1"/>
    <property type="molecule type" value="Genomic_DNA"/>
</dbReference>
<gene>
    <name evidence="1" type="ORF">SCHPADRAFT_906492</name>
</gene>
<name>A0A0H2RNA4_9AGAM</name>
<dbReference type="InParanoid" id="A0A0H2RNA4"/>
<proteinExistence type="predicted"/>
<dbReference type="Proteomes" id="UP000053477">
    <property type="component" value="Unassembled WGS sequence"/>
</dbReference>
<reference evidence="1 2" key="1">
    <citation type="submission" date="2015-04" db="EMBL/GenBank/DDBJ databases">
        <title>Complete genome sequence of Schizopora paradoxa KUC8140, a cosmopolitan wood degrader in East Asia.</title>
        <authorList>
            <consortium name="DOE Joint Genome Institute"/>
            <person name="Min B."/>
            <person name="Park H."/>
            <person name="Jang Y."/>
            <person name="Kim J.-J."/>
            <person name="Kim K.H."/>
            <person name="Pangilinan J."/>
            <person name="Lipzen A."/>
            <person name="Riley R."/>
            <person name="Grigoriev I.V."/>
            <person name="Spatafora J.W."/>
            <person name="Choi I.-G."/>
        </authorList>
    </citation>
    <scope>NUCLEOTIDE SEQUENCE [LARGE SCALE GENOMIC DNA]</scope>
    <source>
        <strain evidence="1 2">KUC8140</strain>
    </source>
</reference>
<protein>
    <submittedName>
        <fullName evidence="1">Uncharacterized protein</fullName>
    </submittedName>
</protein>